<keyword evidence="5 6" id="KW-0472">Membrane</keyword>
<dbReference type="FunFam" id="2.70.150.10:FF:000002">
    <property type="entry name" value="Copper-transporting ATPase 1, putative"/>
    <property type="match status" value="1"/>
</dbReference>
<keyword evidence="9" id="KW-1185">Reference proteome</keyword>
<sequence>MGCECSSCSPSGNGNEILVMAASAALLAAGILLDLQGSMISVPLLIAAVVAAGYRIFPAAVRSVLRGHFTVHVLILIAVIGAIALGDYTEAALVTVLYHIAEYLEEYAHRRSHRSVESLIKLRPRTARVLDGGERIMGVEDVEEGSTIGIKPGETVPLDGTVKSGTSQVDQSSITGESLPVTVGEGDQVFAGTQNLDGYLEVKVTRTSEATVLAGVIETVRRSALRRSRRERFIERFASIYTPTVTGLAALTALIPVLTGGDPLTWIYRALVLLVISCPCALLISTPVAMVSGMTAAAGRGILIKGSEFLEKMASTGCIIFDKTGTLTEGRPEVIAVEPEERRDEILRIAASLERKSGHPIAEAIVNSYSGRTVDVTDFRSIPGRGVSGYIEGVRYTLGSPETGGGNPDRGTEVQLTGPEGVIGVIRLRDSIRKSAGRITGRLRERGIGTLMLTGDTEDSAAAVAAEIGAERYRGGLLPEDKMRIIRELSSRKITVMVGDGVNDAPALAAADVGIAMGVRGSDVAIETADITLVEDDLERIDELIDISRRTMDIIRVNTGLTVAVKLSLAVLSVAGLVPLWVAVAVGDMGLSLFVITNSLLLARF</sequence>
<organism evidence="8 9">
    <name type="scientific">Methanothermobacter defluvii</name>
    <dbReference type="NCBI Taxonomy" id="49339"/>
    <lineage>
        <taxon>Archaea</taxon>
        <taxon>Methanobacteriati</taxon>
        <taxon>Methanobacteriota</taxon>
        <taxon>Methanomada group</taxon>
        <taxon>Methanobacteria</taxon>
        <taxon>Methanobacteriales</taxon>
        <taxon>Methanobacteriaceae</taxon>
        <taxon>Methanothermobacter</taxon>
    </lineage>
</organism>
<dbReference type="InterPro" id="IPR023214">
    <property type="entry name" value="HAD_sf"/>
</dbReference>
<dbReference type="SUPFAM" id="SSF81653">
    <property type="entry name" value="Calcium ATPase, transduction domain A"/>
    <property type="match status" value="1"/>
</dbReference>
<dbReference type="EMBL" id="QREL01000001">
    <property type="protein sequence ID" value="REE28921.1"/>
    <property type="molecule type" value="Genomic_DNA"/>
</dbReference>
<feature type="transmembrane region" description="Helical" evidence="6">
    <location>
        <begin position="42"/>
        <end position="61"/>
    </location>
</feature>
<dbReference type="PANTHER" id="PTHR48085">
    <property type="entry name" value="CADMIUM/ZINC-TRANSPORTING ATPASE HMA2-RELATED"/>
    <property type="match status" value="1"/>
</dbReference>
<evidence type="ECO:0000313" key="9">
    <source>
        <dbReference type="Proteomes" id="UP000256864"/>
    </source>
</evidence>
<evidence type="ECO:0000256" key="1">
    <source>
        <dbReference type="ARBA" id="ARBA00004370"/>
    </source>
</evidence>
<name>A0A371NEK9_9EURY</name>
<feature type="transmembrane region" description="Helical" evidence="6">
    <location>
        <begin position="266"/>
        <end position="284"/>
    </location>
</feature>
<dbReference type="Gene3D" id="2.70.150.10">
    <property type="entry name" value="Calcium-transporting ATPase, cytoplasmic transduction domain A"/>
    <property type="match status" value="1"/>
</dbReference>
<dbReference type="SUPFAM" id="SSF81665">
    <property type="entry name" value="Calcium ATPase, transmembrane domain M"/>
    <property type="match status" value="1"/>
</dbReference>
<evidence type="ECO:0000256" key="4">
    <source>
        <dbReference type="ARBA" id="ARBA00022989"/>
    </source>
</evidence>
<feature type="transmembrane region" description="Helical" evidence="6">
    <location>
        <begin position="580"/>
        <end position="603"/>
    </location>
</feature>
<dbReference type="NCBIfam" id="TIGR01525">
    <property type="entry name" value="ATPase-IB_hvy"/>
    <property type="match status" value="1"/>
</dbReference>
<keyword evidence="4 6" id="KW-1133">Transmembrane helix</keyword>
<comment type="similarity">
    <text evidence="2">Belongs to the cation transport ATPase (P-type) (TC 3.A.3) family. Type IB subfamily.</text>
</comment>
<dbReference type="GO" id="GO:0019829">
    <property type="term" value="F:ATPase-coupled monoatomic cation transmembrane transporter activity"/>
    <property type="evidence" value="ECO:0007669"/>
    <property type="project" value="InterPro"/>
</dbReference>
<evidence type="ECO:0000256" key="6">
    <source>
        <dbReference type="SAM" id="Phobius"/>
    </source>
</evidence>
<protein>
    <submittedName>
        <fullName evidence="8">Cd2+/Zn2+-exporting ATPase</fullName>
    </submittedName>
</protein>
<dbReference type="InterPro" id="IPR001757">
    <property type="entry name" value="P_typ_ATPase"/>
</dbReference>
<dbReference type="Gene3D" id="3.40.50.1000">
    <property type="entry name" value="HAD superfamily/HAD-like"/>
    <property type="match status" value="1"/>
</dbReference>
<feature type="domain" description="P-type ATPase A" evidence="7">
    <location>
        <begin position="122"/>
        <end position="220"/>
    </location>
</feature>
<dbReference type="GO" id="GO:0016020">
    <property type="term" value="C:membrane"/>
    <property type="evidence" value="ECO:0007669"/>
    <property type="project" value="UniProtKB-SubCell"/>
</dbReference>
<feature type="transmembrane region" description="Helical" evidence="6">
    <location>
        <begin position="237"/>
        <end position="260"/>
    </location>
</feature>
<dbReference type="InterPro" id="IPR008250">
    <property type="entry name" value="ATPase_P-typ_transduc_dom_A_sf"/>
</dbReference>
<comment type="subcellular location">
    <subcellularLocation>
        <location evidence="1">Membrane</location>
    </subcellularLocation>
</comment>
<dbReference type="Proteomes" id="UP000256864">
    <property type="component" value="Unassembled WGS sequence"/>
</dbReference>
<dbReference type="PRINTS" id="PR00941">
    <property type="entry name" value="CDATPASE"/>
</dbReference>
<dbReference type="NCBIfam" id="TIGR01512">
    <property type="entry name" value="ATPase-IB2_Cd"/>
    <property type="match status" value="1"/>
</dbReference>
<evidence type="ECO:0000313" key="8">
    <source>
        <dbReference type="EMBL" id="REE28921.1"/>
    </source>
</evidence>
<dbReference type="GeneID" id="1470372"/>
<evidence type="ECO:0000259" key="7">
    <source>
        <dbReference type="Pfam" id="PF00122"/>
    </source>
</evidence>
<dbReference type="AlphaFoldDB" id="A0A371NEK9"/>
<dbReference type="PANTHER" id="PTHR48085:SF5">
    <property type="entry name" value="CADMIUM_ZINC-TRANSPORTING ATPASE HMA4-RELATED"/>
    <property type="match status" value="1"/>
</dbReference>
<dbReference type="InterPro" id="IPR051014">
    <property type="entry name" value="Cation_Transport_ATPase_IB"/>
</dbReference>
<feature type="transmembrane region" description="Helical" evidence="6">
    <location>
        <begin position="554"/>
        <end position="574"/>
    </location>
</feature>
<dbReference type="GO" id="GO:0016887">
    <property type="term" value="F:ATP hydrolysis activity"/>
    <property type="evidence" value="ECO:0007669"/>
    <property type="project" value="InterPro"/>
</dbReference>
<comment type="caution">
    <text evidence="8">The sequence shown here is derived from an EMBL/GenBank/DDBJ whole genome shotgun (WGS) entry which is preliminary data.</text>
</comment>
<dbReference type="Gene3D" id="3.40.1110.10">
    <property type="entry name" value="Calcium-transporting ATPase, cytoplasmic domain N"/>
    <property type="match status" value="1"/>
</dbReference>
<dbReference type="RefSeq" id="WP_010876050.1">
    <property type="nucleotide sequence ID" value="NZ_QREL01000001.1"/>
</dbReference>
<dbReference type="PROSITE" id="PS00154">
    <property type="entry name" value="ATPASE_E1_E2"/>
    <property type="match status" value="1"/>
</dbReference>
<dbReference type="CDD" id="cd02079">
    <property type="entry name" value="P-type_ATPase_HM"/>
    <property type="match status" value="1"/>
</dbReference>
<feature type="transmembrane region" description="Helical" evidence="6">
    <location>
        <begin position="17"/>
        <end position="35"/>
    </location>
</feature>
<keyword evidence="3 6" id="KW-0812">Transmembrane</keyword>
<evidence type="ECO:0000256" key="3">
    <source>
        <dbReference type="ARBA" id="ARBA00022692"/>
    </source>
</evidence>
<feature type="transmembrane region" description="Helical" evidence="6">
    <location>
        <begin position="73"/>
        <end position="101"/>
    </location>
</feature>
<dbReference type="PRINTS" id="PR00119">
    <property type="entry name" value="CATATPASE"/>
</dbReference>
<accession>A0A371NEK9</accession>
<dbReference type="InterPro" id="IPR023298">
    <property type="entry name" value="ATPase_P-typ_TM_dom_sf"/>
</dbReference>
<gene>
    <name evidence="8" type="ORF">C7452_0946</name>
</gene>
<evidence type="ECO:0000256" key="2">
    <source>
        <dbReference type="ARBA" id="ARBA00006024"/>
    </source>
</evidence>
<dbReference type="Pfam" id="PF00702">
    <property type="entry name" value="Hydrolase"/>
    <property type="match status" value="1"/>
</dbReference>
<dbReference type="InterPro" id="IPR036412">
    <property type="entry name" value="HAD-like_sf"/>
</dbReference>
<evidence type="ECO:0000256" key="5">
    <source>
        <dbReference type="ARBA" id="ARBA00023136"/>
    </source>
</evidence>
<reference evidence="8 9" key="1">
    <citation type="submission" date="2018-07" db="EMBL/GenBank/DDBJ databases">
        <title>Genomic Encyclopedia of Type Strains, Phase IV (KMG-IV): sequencing the most valuable type-strain genomes for metagenomic binning, comparative biology and taxonomic classification.</title>
        <authorList>
            <person name="Goeker M."/>
        </authorList>
    </citation>
    <scope>NUCLEOTIDE SEQUENCE [LARGE SCALE GENOMIC DNA]</scope>
    <source>
        <strain evidence="8 9">DSM 7466</strain>
    </source>
</reference>
<dbReference type="NCBIfam" id="TIGR01494">
    <property type="entry name" value="ATPase_P-type"/>
    <property type="match status" value="1"/>
</dbReference>
<dbReference type="InterPro" id="IPR027256">
    <property type="entry name" value="P-typ_ATPase_IB"/>
</dbReference>
<dbReference type="SUPFAM" id="SSF56784">
    <property type="entry name" value="HAD-like"/>
    <property type="match status" value="1"/>
</dbReference>
<proteinExistence type="inferred from homology"/>
<dbReference type="InterPro" id="IPR059000">
    <property type="entry name" value="ATPase_P-type_domA"/>
</dbReference>
<dbReference type="InterPro" id="IPR023299">
    <property type="entry name" value="ATPase_P-typ_cyto_dom_N"/>
</dbReference>
<dbReference type="Pfam" id="PF00122">
    <property type="entry name" value="E1-E2_ATPase"/>
    <property type="match status" value="1"/>
</dbReference>
<dbReference type="InterPro" id="IPR018303">
    <property type="entry name" value="ATPase_P-typ_P_site"/>
</dbReference>
<dbReference type="GO" id="GO:0005524">
    <property type="term" value="F:ATP binding"/>
    <property type="evidence" value="ECO:0007669"/>
    <property type="project" value="InterPro"/>
</dbReference>